<dbReference type="Proteomes" id="UP000694865">
    <property type="component" value="Unplaced"/>
</dbReference>
<reference evidence="2" key="1">
    <citation type="submission" date="2025-08" db="UniProtKB">
        <authorList>
            <consortium name="RefSeq"/>
        </authorList>
    </citation>
    <scope>IDENTIFICATION</scope>
    <source>
        <tissue evidence="2">Testes</tissue>
    </source>
</reference>
<name>A0ABM0MJB9_SACKO</name>
<dbReference type="GeneID" id="102809307"/>
<keyword evidence="1" id="KW-1185">Reference proteome</keyword>
<dbReference type="PANTHER" id="PTHR46669:SF1">
    <property type="entry name" value="LEUCINE-RICH PPR MOTIF-CONTAINING PROTEIN, MITOCHONDRIAL"/>
    <property type="match status" value="1"/>
</dbReference>
<evidence type="ECO:0000313" key="2">
    <source>
        <dbReference type="RefSeq" id="XP_006820110.1"/>
    </source>
</evidence>
<dbReference type="NCBIfam" id="TIGR00756">
    <property type="entry name" value="PPR"/>
    <property type="match status" value="1"/>
</dbReference>
<dbReference type="Gene3D" id="1.25.40.10">
    <property type="entry name" value="Tetratricopeptide repeat domain"/>
    <property type="match status" value="1"/>
</dbReference>
<proteinExistence type="predicted"/>
<protein>
    <submittedName>
        <fullName evidence="2">Leucine-rich PPR motif-containing protein, mitochondrial-like</fullName>
    </submittedName>
</protein>
<dbReference type="InterPro" id="IPR011990">
    <property type="entry name" value="TPR-like_helical_dom_sf"/>
</dbReference>
<dbReference type="InterPro" id="IPR033490">
    <property type="entry name" value="LRP130"/>
</dbReference>
<organism evidence="1 2">
    <name type="scientific">Saccoglossus kowalevskii</name>
    <name type="common">Acorn worm</name>
    <dbReference type="NCBI Taxonomy" id="10224"/>
    <lineage>
        <taxon>Eukaryota</taxon>
        <taxon>Metazoa</taxon>
        <taxon>Hemichordata</taxon>
        <taxon>Enteropneusta</taxon>
        <taxon>Harrimaniidae</taxon>
        <taxon>Saccoglossus</taxon>
    </lineage>
</organism>
<sequence>MDYIEDCYARFEMAPRFYDLLVKLIEAGNTEQLQTAMECGVQMLGNRNSLYTLIFAFLTTGKYNQAKSIIETSELVAVQARLQWYARLCIRMGLEEPLEKLIELSRNMLQCNRDQMYHHLLTLYAKTKDWQKCMKAWSSIQEEGFKPTPRTLRLLAHVLKTNGQPIPLEVSSILENDNAGER</sequence>
<dbReference type="PANTHER" id="PTHR46669">
    <property type="entry name" value="LEUCINE-RICH PPR MOTIF-CONTAINING PROTEIN, MITOCHONDRIAL"/>
    <property type="match status" value="1"/>
</dbReference>
<gene>
    <name evidence="2" type="primary">LOC102809307</name>
</gene>
<accession>A0ABM0MJB9</accession>
<dbReference type="RefSeq" id="XP_006820110.1">
    <property type="nucleotide sequence ID" value="XM_006820047.1"/>
</dbReference>
<dbReference type="InterPro" id="IPR002885">
    <property type="entry name" value="PPR_rpt"/>
</dbReference>
<evidence type="ECO:0000313" key="1">
    <source>
        <dbReference type="Proteomes" id="UP000694865"/>
    </source>
</evidence>